<evidence type="ECO:0000256" key="2">
    <source>
        <dbReference type="ARBA" id="ARBA00022448"/>
    </source>
</evidence>
<evidence type="ECO:0000313" key="8">
    <source>
        <dbReference type="EMBL" id="AXF40576.1"/>
    </source>
</evidence>
<evidence type="ECO:0000256" key="1">
    <source>
        <dbReference type="ARBA" id="ARBA00004651"/>
    </source>
</evidence>
<protein>
    <submittedName>
        <fullName evidence="8">Quaternary ammonium compound-resistance protein</fullName>
    </submittedName>
</protein>
<evidence type="ECO:0000313" key="9">
    <source>
        <dbReference type="Proteomes" id="UP000255697"/>
    </source>
</evidence>
<keyword evidence="9" id="KW-1185">Reference proteome</keyword>
<dbReference type="GO" id="GO:0005886">
    <property type="term" value="C:plasma membrane"/>
    <property type="evidence" value="ECO:0007669"/>
    <property type="project" value="UniProtKB-SubCell"/>
</dbReference>
<dbReference type="RefSeq" id="YP_009880777.1">
    <property type="nucleotide sequence ID" value="NC_049438.1"/>
</dbReference>
<dbReference type="SUPFAM" id="SSF103481">
    <property type="entry name" value="Multidrug resistance efflux transporter EmrE"/>
    <property type="match status" value="1"/>
</dbReference>
<evidence type="ECO:0000256" key="6">
    <source>
        <dbReference type="ARBA" id="ARBA00023136"/>
    </source>
</evidence>
<evidence type="ECO:0000256" key="5">
    <source>
        <dbReference type="ARBA" id="ARBA00022989"/>
    </source>
</evidence>
<reference evidence="9" key="1">
    <citation type="submission" date="2018-06" db="EMBL/GenBank/DDBJ databases">
        <title>Whole genome analysis of phage vB_ApiM_fHyAci03 infecting Acinetobacter pittii.</title>
        <authorList>
            <person name="Kiljunen S."/>
            <person name="Wicklund A."/>
            <person name="Skurnik M."/>
        </authorList>
    </citation>
    <scope>NUCLEOTIDE SEQUENCE [LARGE SCALE GENOMIC DNA]</scope>
</reference>
<dbReference type="GO" id="GO:0022857">
    <property type="term" value="F:transmembrane transporter activity"/>
    <property type="evidence" value="ECO:0007669"/>
    <property type="project" value="InterPro"/>
</dbReference>
<dbReference type="KEGG" id="vg:55810038"/>
<name>A0A345AUJ3_9CAUD</name>
<sequence length="113" mass="11910">MTPVQLGVVWLLVAIVTDVVSTIYMAKADGFNNIVPLVIGAALYAGSFIACVIALKYMQAGILYVMWSGLGAIATAFLAKAMLNQNLDVGAWVGLVFISVGLAIIAQYSNIDI</sequence>
<keyword evidence="6 7" id="KW-0472">Membrane</keyword>
<evidence type="ECO:0000256" key="3">
    <source>
        <dbReference type="ARBA" id="ARBA00022475"/>
    </source>
</evidence>
<dbReference type="InterPro" id="IPR000390">
    <property type="entry name" value="Small_drug/metabolite_transptr"/>
</dbReference>
<dbReference type="PANTHER" id="PTHR30561">
    <property type="entry name" value="SMR FAMILY PROTON-DEPENDENT DRUG EFFLUX TRANSPORTER SUGE"/>
    <property type="match status" value="1"/>
</dbReference>
<evidence type="ECO:0000256" key="7">
    <source>
        <dbReference type="SAM" id="Phobius"/>
    </source>
</evidence>
<dbReference type="Gene3D" id="1.10.3730.20">
    <property type="match status" value="1"/>
</dbReference>
<gene>
    <name evidence="8" type="primary">qacE</name>
    <name evidence="8" type="ORF">Ac3_007</name>
</gene>
<keyword evidence="4 7" id="KW-0812">Transmembrane</keyword>
<dbReference type="EMBL" id="MH460829">
    <property type="protein sequence ID" value="AXF40576.1"/>
    <property type="molecule type" value="Genomic_DNA"/>
</dbReference>
<feature type="transmembrane region" description="Helical" evidence="7">
    <location>
        <begin position="89"/>
        <end position="108"/>
    </location>
</feature>
<keyword evidence="5 7" id="KW-1133">Transmembrane helix</keyword>
<accession>A0A345AUJ3</accession>
<feature type="transmembrane region" description="Helical" evidence="7">
    <location>
        <begin position="62"/>
        <end position="83"/>
    </location>
</feature>
<keyword evidence="2" id="KW-0813">Transport</keyword>
<feature type="transmembrane region" description="Helical" evidence="7">
    <location>
        <begin position="7"/>
        <end position="28"/>
    </location>
</feature>
<dbReference type="Proteomes" id="UP000255697">
    <property type="component" value="Segment"/>
</dbReference>
<dbReference type="InterPro" id="IPR037185">
    <property type="entry name" value="EmrE-like"/>
</dbReference>
<dbReference type="Pfam" id="PF00893">
    <property type="entry name" value="Multi_Drug_Res"/>
    <property type="match status" value="1"/>
</dbReference>
<comment type="subcellular location">
    <subcellularLocation>
        <location evidence="1">Cell membrane</location>
        <topology evidence="1">Multi-pass membrane protein</topology>
    </subcellularLocation>
</comment>
<evidence type="ECO:0000256" key="4">
    <source>
        <dbReference type="ARBA" id="ARBA00022692"/>
    </source>
</evidence>
<feature type="transmembrane region" description="Helical" evidence="7">
    <location>
        <begin position="34"/>
        <end position="55"/>
    </location>
</feature>
<organism evidence="8 9">
    <name type="scientific">Acinetobacter phage vB_ApiM_fHyAci03</name>
    <dbReference type="NCBI Taxonomy" id="2269366"/>
    <lineage>
        <taxon>Viruses</taxon>
        <taxon>Duplodnaviria</taxon>
        <taxon>Heunggongvirae</taxon>
        <taxon>Uroviricota</taxon>
        <taxon>Caudoviricetes</taxon>
        <taxon>Pantevenvirales</taxon>
        <taxon>Straboviridae</taxon>
        <taxon>Twarogvirinae</taxon>
        <taxon>Lazarusvirus</taxon>
        <taxon>Lazarusvirus fhyacithree</taxon>
    </lineage>
</organism>
<dbReference type="InterPro" id="IPR045324">
    <property type="entry name" value="Small_multidrug_res"/>
</dbReference>
<proteinExistence type="predicted"/>
<keyword evidence="3" id="KW-1003">Cell membrane</keyword>
<dbReference type="PANTHER" id="PTHR30561:SF1">
    <property type="entry name" value="MULTIDRUG TRANSPORTER EMRE"/>
    <property type="match status" value="1"/>
</dbReference>
<dbReference type="GeneID" id="55810038"/>